<dbReference type="InterPro" id="IPR052342">
    <property type="entry name" value="MCH/BMMD"/>
</dbReference>
<dbReference type="PANTHER" id="PTHR43664:SF1">
    <property type="entry name" value="BETA-METHYLMALYL-COA DEHYDRATASE"/>
    <property type="match status" value="1"/>
</dbReference>
<dbReference type="Gene3D" id="3.10.129.10">
    <property type="entry name" value="Hotdog Thioesterase"/>
    <property type="match status" value="1"/>
</dbReference>
<dbReference type="AlphaFoldDB" id="A0A6S7CVP6"/>
<evidence type="ECO:0000313" key="2">
    <source>
        <dbReference type="EMBL" id="CAB3867676.1"/>
    </source>
</evidence>
<dbReference type="PANTHER" id="PTHR43664">
    <property type="entry name" value="MONOAMINE OXIDASE-RELATED"/>
    <property type="match status" value="1"/>
</dbReference>
<proteinExistence type="predicted"/>
<dbReference type="InterPro" id="IPR002539">
    <property type="entry name" value="MaoC-like_dom"/>
</dbReference>
<dbReference type="Proteomes" id="UP000494105">
    <property type="component" value="Unassembled WGS sequence"/>
</dbReference>
<name>A0A6S7CVP6_9BURK</name>
<protein>
    <submittedName>
        <fullName evidence="2">Mesaconyl-CoA hydratase</fullName>
        <ecNumber evidence="2">4.2.1.148</ecNumber>
    </submittedName>
</protein>
<sequence>MSGLYFDQFEVGQVISHSVRRTVTEMDNVLFSAMTHNPAPLHIDEDYCQKNTQFGRRIVNSAFTLGLVVGVSVQDTTLGTTVGNLGFEEVRFPAPVFHGDTLHAETEVISVRDSKSRPENGIVLFEHRGYNQNDELIATIRRAALMRKKP</sequence>
<dbReference type="InterPro" id="IPR029069">
    <property type="entry name" value="HotDog_dom_sf"/>
</dbReference>
<dbReference type="CDD" id="cd03451">
    <property type="entry name" value="FkbR2"/>
    <property type="match status" value="1"/>
</dbReference>
<keyword evidence="2" id="KW-0456">Lyase</keyword>
<accession>A0A6S7CVP6</accession>
<dbReference type="GO" id="GO:0016829">
    <property type="term" value="F:lyase activity"/>
    <property type="evidence" value="ECO:0007669"/>
    <property type="project" value="UniProtKB-KW"/>
</dbReference>
<feature type="domain" description="MaoC-like" evidence="1">
    <location>
        <begin position="10"/>
        <end position="119"/>
    </location>
</feature>
<organism evidence="2 3">
    <name type="scientific">Achromobacter piechaudii</name>
    <dbReference type="NCBI Taxonomy" id="72556"/>
    <lineage>
        <taxon>Bacteria</taxon>
        <taxon>Pseudomonadati</taxon>
        <taxon>Pseudomonadota</taxon>
        <taxon>Betaproteobacteria</taxon>
        <taxon>Burkholderiales</taxon>
        <taxon>Alcaligenaceae</taxon>
        <taxon>Achromobacter</taxon>
    </lineage>
</organism>
<evidence type="ECO:0000313" key="3">
    <source>
        <dbReference type="Proteomes" id="UP000494105"/>
    </source>
</evidence>
<gene>
    <name evidence="2" type="primary">mch_1</name>
    <name evidence="2" type="ORF">LMG1861_02597</name>
</gene>
<reference evidence="2 3" key="1">
    <citation type="submission" date="2020-04" db="EMBL/GenBank/DDBJ databases">
        <authorList>
            <person name="De Canck E."/>
        </authorList>
    </citation>
    <scope>NUCLEOTIDE SEQUENCE [LARGE SCALE GENOMIC DNA]</scope>
    <source>
        <strain evidence="2 3">LMG 1861</strain>
    </source>
</reference>
<evidence type="ECO:0000259" key="1">
    <source>
        <dbReference type="Pfam" id="PF01575"/>
    </source>
</evidence>
<dbReference type="EC" id="4.2.1.148" evidence="2"/>
<dbReference type="Pfam" id="PF01575">
    <property type="entry name" value="MaoC_dehydratas"/>
    <property type="match status" value="1"/>
</dbReference>
<dbReference type="EMBL" id="CADILD010000002">
    <property type="protein sequence ID" value="CAB3867676.1"/>
    <property type="molecule type" value="Genomic_DNA"/>
</dbReference>
<dbReference type="RefSeq" id="WP_175128604.1">
    <property type="nucleotide sequence ID" value="NZ_CADILD010000002.1"/>
</dbReference>
<dbReference type="SUPFAM" id="SSF54637">
    <property type="entry name" value="Thioesterase/thiol ester dehydrase-isomerase"/>
    <property type="match status" value="1"/>
</dbReference>